<keyword evidence="2" id="KW-1185">Reference proteome</keyword>
<dbReference type="Pfam" id="PF05930">
    <property type="entry name" value="Phage_AlpA"/>
    <property type="match status" value="1"/>
</dbReference>
<accession>A0A6I4TXQ1</accession>
<dbReference type="PANTHER" id="PTHR36154:SF1">
    <property type="entry name" value="DNA-BINDING TRANSCRIPTIONAL ACTIVATOR ALPA"/>
    <property type="match status" value="1"/>
</dbReference>
<dbReference type="RefSeq" id="WP_161392549.1">
    <property type="nucleotide sequence ID" value="NZ_JBHSCP010000001.1"/>
</dbReference>
<organism evidence="1 2">
    <name type="scientific">Croceibacterium xixiisoli</name>
    <dbReference type="NCBI Taxonomy" id="1476466"/>
    <lineage>
        <taxon>Bacteria</taxon>
        <taxon>Pseudomonadati</taxon>
        <taxon>Pseudomonadota</taxon>
        <taxon>Alphaproteobacteria</taxon>
        <taxon>Sphingomonadales</taxon>
        <taxon>Erythrobacteraceae</taxon>
        <taxon>Croceibacterium</taxon>
    </lineage>
</organism>
<evidence type="ECO:0000313" key="2">
    <source>
        <dbReference type="Proteomes" id="UP000469430"/>
    </source>
</evidence>
<reference evidence="1 2" key="1">
    <citation type="submission" date="2019-12" db="EMBL/GenBank/DDBJ databases">
        <title>Genomic-based taxomic classification of the family Erythrobacteraceae.</title>
        <authorList>
            <person name="Xu L."/>
        </authorList>
    </citation>
    <scope>NUCLEOTIDE SEQUENCE [LARGE SCALE GENOMIC DNA]</scope>
    <source>
        <strain evidence="1 2">S36</strain>
    </source>
</reference>
<evidence type="ECO:0000313" key="1">
    <source>
        <dbReference type="EMBL" id="MXP00807.1"/>
    </source>
</evidence>
<dbReference type="InterPro" id="IPR052931">
    <property type="entry name" value="Prophage_regulatory_activator"/>
</dbReference>
<sequence>MIEPSLSGRFLSVRDVMNQTSLSRATIYRLMANGQFPKCFPISPGRVSWHADAIEAWKNRHLQRLAG</sequence>
<proteinExistence type="predicted"/>
<dbReference type="AlphaFoldDB" id="A0A6I4TXQ1"/>
<protein>
    <submittedName>
        <fullName evidence="1">AlpA family phage regulatory protein</fullName>
    </submittedName>
</protein>
<gene>
    <name evidence="1" type="ORF">GRI97_17595</name>
</gene>
<name>A0A6I4TXQ1_9SPHN</name>
<comment type="caution">
    <text evidence="1">The sequence shown here is derived from an EMBL/GenBank/DDBJ whole genome shotgun (WGS) entry which is preliminary data.</text>
</comment>
<dbReference type="InterPro" id="IPR010260">
    <property type="entry name" value="AlpA"/>
</dbReference>
<dbReference type="OrthoDB" id="1525365at2"/>
<dbReference type="EMBL" id="WTYJ01000005">
    <property type="protein sequence ID" value="MXP00807.1"/>
    <property type="molecule type" value="Genomic_DNA"/>
</dbReference>
<dbReference type="PANTHER" id="PTHR36154">
    <property type="entry name" value="DNA-BINDING TRANSCRIPTIONAL ACTIVATOR ALPA"/>
    <property type="match status" value="1"/>
</dbReference>
<dbReference type="Proteomes" id="UP000469430">
    <property type="component" value="Unassembled WGS sequence"/>
</dbReference>
<dbReference type="Gene3D" id="1.10.238.160">
    <property type="match status" value="1"/>
</dbReference>